<reference evidence="2 3" key="1">
    <citation type="submission" date="2020-09" db="EMBL/GenBank/DDBJ databases">
        <title>Photobacterium sp. CAU 1568 isolated from sand of Sido Beach.</title>
        <authorList>
            <person name="Kim W."/>
        </authorList>
    </citation>
    <scope>NUCLEOTIDE SEQUENCE [LARGE SCALE GENOMIC DNA]</scope>
    <source>
        <strain evidence="2 3">CAU 1568</strain>
    </source>
</reference>
<dbReference type="Proteomes" id="UP000649768">
    <property type="component" value="Unassembled WGS sequence"/>
</dbReference>
<keyword evidence="3" id="KW-1185">Reference proteome</keyword>
<feature type="compositionally biased region" description="Polar residues" evidence="1">
    <location>
        <begin position="55"/>
        <end position="64"/>
    </location>
</feature>
<gene>
    <name evidence="2" type="ORF">IFO68_18295</name>
</gene>
<dbReference type="EMBL" id="JACYTP010000014">
    <property type="protein sequence ID" value="MBD8514637.1"/>
    <property type="molecule type" value="Genomic_DNA"/>
</dbReference>
<proteinExistence type="predicted"/>
<evidence type="ECO:0000256" key="1">
    <source>
        <dbReference type="SAM" id="MobiDB-lite"/>
    </source>
</evidence>
<name>A0ABR9BQ10_9GAMM</name>
<accession>A0ABR9BQ10</accession>
<evidence type="ECO:0000313" key="3">
    <source>
        <dbReference type="Proteomes" id="UP000649768"/>
    </source>
</evidence>
<sequence length="64" mass="7323">MVMPAKDVDAIYASYNMTNHDYVELNESETYSKVKNKWLILKSKKSPHGTKQARTENSSQADMV</sequence>
<protein>
    <submittedName>
        <fullName evidence="2">Uncharacterized protein</fullName>
    </submittedName>
</protein>
<feature type="region of interest" description="Disordered" evidence="1">
    <location>
        <begin position="44"/>
        <end position="64"/>
    </location>
</feature>
<organism evidence="2 3">
    <name type="scientific">Photobacterium arenosum</name>
    <dbReference type="NCBI Taxonomy" id="2774143"/>
    <lineage>
        <taxon>Bacteria</taxon>
        <taxon>Pseudomonadati</taxon>
        <taxon>Pseudomonadota</taxon>
        <taxon>Gammaproteobacteria</taxon>
        <taxon>Vibrionales</taxon>
        <taxon>Vibrionaceae</taxon>
        <taxon>Photobacterium</taxon>
    </lineage>
</organism>
<evidence type="ECO:0000313" key="2">
    <source>
        <dbReference type="EMBL" id="MBD8514637.1"/>
    </source>
</evidence>
<comment type="caution">
    <text evidence="2">The sequence shown here is derived from an EMBL/GenBank/DDBJ whole genome shotgun (WGS) entry which is preliminary data.</text>
</comment>